<dbReference type="PANTHER" id="PTHR30592">
    <property type="entry name" value="FORMATE DEHYDROGENASE"/>
    <property type="match status" value="1"/>
</dbReference>
<reference evidence="2" key="1">
    <citation type="submission" date="2021-12" db="EMBL/GenBank/DDBJ databases">
        <authorList>
            <person name="Rodrigo-Torres L."/>
            <person name="Arahal R. D."/>
            <person name="Lucena T."/>
        </authorList>
    </citation>
    <scope>NUCLEOTIDE SEQUENCE</scope>
    <source>
        <strain evidence="2">CECT 8267</strain>
    </source>
</reference>
<keyword evidence="1" id="KW-0501">Molybdenum cofactor biosynthesis</keyword>
<proteinExistence type="inferred from homology"/>
<comment type="similarity">
    <text evidence="1">Belongs to the FdhD family.</text>
</comment>
<protein>
    <recommendedName>
        <fullName evidence="1">Sulfur carrier protein FdhD</fullName>
    </recommendedName>
</protein>
<name>A0ABN8ENB7_9GAMM</name>
<comment type="function">
    <text evidence="1">Required for formate dehydrogenase (FDH) activity. Acts as a sulfur carrier protein that transfers sulfur from IscS to the molybdenum cofactor prior to its insertion into FDH.</text>
</comment>
<organism evidence="2 3">
    <name type="scientific">Sinobacterium norvegicum</name>
    <dbReference type="NCBI Taxonomy" id="1641715"/>
    <lineage>
        <taxon>Bacteria</taxon>
        <taxon>Pseudomonadati</taxon>
        <taxon>Pseudomonadota</taxon>
        <taxon>Gammaproteobacteria</taxon>
        <taxon>Cellvibrionales</taxon>
        <taxon>Spongiibacteraceae</taxon>
        <taxon>Sinobacterium</taxon>
    </lineage>
</organism>
<feature type="active site" description="Cysteine persulfide intermediate" evidence="1">
    <location>
        <position position="112"/>
    </location>
</feature>
<dbReference type="Proteomes" id="UP000838100">
    <property type="component" value="Unassembled WGS sequence"/>
</dbReference>
<dbReference type="EMBL" id="CAKLPX010000003">
    <property type="protein sequence ID" value="CAH0992754.1"/>
    <property type="molecule type" value="Genomic_DNA"/>
</dbReference>
<dbReference type="Pfam" id="PF02634">
    <property type="entry name" value="FdhD-NarQ"/>
    <property type="match status" value="1"/>
</dbReference>
<accession>A0ABN8ENB7</accession>
<dbReference type="RefSeq" id="WP_237445431.1">
    <property type="nucleotide sequence ID" value="NZ_CAKLPX010000003.1"/>
</dbReference>
<dbReference type="Gene3D" id="3.40.140.10">
    <property type="entry name" value="Cytidine Deaminase, domain 2"/>
    <property type="match status" value="1"/>
</dbReference>
<keyword evidence="1" id="KW-0963">Cytoplasm</keyword>
<dbReference type="SUPFAM" id="SSF53927">
    <property type="entry name" value="Cytidine deaminase-like"/>
    <property type="match status" value="1"/>
</dbReference>
<comment type="caution">
    <text evidence="2">The sequence shown here is derived from an EMBL/GenBank/DDBJ whole genome shotgun (WGS) entry which is preliminary data.</text>
</comment>
<dbReference type="HAMAP" id="MF_00187">
    <property type="entry name" value="FdhD"/>
    <property type="match status" value="1"/>
</dbReference>
<comment type="subcellular location">
    <subcellularLocation>
        <location evidence="1">Cytoplasm</location>
    </subcellularLocation>
</comment>
<evidence type="ECO:0000313" key="2">
    <source>
        <dbReference type="EMBL" id="CAH0992754.1"/>
    </source>
</evidence>
<gene>
    <name evidence="2" type="primary">fdhD_2</name>
    <name evidence="1" type="synonym">fdhD</name>
    <name evidence="2" type="ORF">SIN8267_02891</name>
</gene>
<dbReference type="InterPro" id="IPR003786">
    <property type="entry name" value="FdhD"/>
</dbReference>
<dbReference type="PIRSF" id="PIRSF015626">
    <property type="entry name" value="FdhD"/>
    <property type="match status" value="1"/>
</dbReference>
<dbReference type="Gene3D" id="3.10.20.10">
    <property type="match status" value="1"/>
</dbReference>
<sequence>MKTLEINQKYRCLLKETTVIDERGELRQLSVAGENPLTIYLNKREIVTIMTLGSQAIPLVLGYLRNQQFIRQYSDVISLQIDWEVNAAVVNTRNEADNIAEKLNSRTVTSGCGQGTIYGNLLEQIEGVQFPEMTISQSEIYQLSQLLSRVNTTYRSAGAVHGCAICSRNEIIAFNEDVGRHNAVDTLAGLMWIDDISCDEKIFYTTGRLTSEMVMKVAQIGIPILLSRSGVTEMGLSLAQKLNITLIARAKGRHFLIFNGKERVVLDLIDQDASINHTSA</sequence>
<dbReference type="InterPro" id="IPR016193">
    <property type="entry name" value="Cytidine_deaminase-like"/>
</dbReference>
<dbReference type="PANTHER" id="PTHR30592:SF4">
    <property type="entry name" value="SULFUR CARRIER PROTEIN FDHD"/>
    <property type="match status" value="1"/>
</dbReference>
<evidence type="ECO:0000256" key="1">
    <source>
        <dbReference type="HAMAP-Rule" id="MF_00187"/>
    </source>
</evidence>
<comment type="caution">
    <text evidence="1">Lacks conserved residue(s) required for the propagation of feature annotation.</text>
</comment>
<keyword evidence="3" id="KW-1185">Reference proteome</keyword>
<evidence type="ECO:0000313" key="3">
    <source>
        <dbReference type="Proteomes" id="UP000838100"/>
    </source>
</evidence>